<feature type="region of interest" description="Disordered" evidence="1">
    <location>
        <begin position="1"/>
        <end position="25"/>
    </location>
</feature>
<comment type="caution">
    <text evidence="2">The sequence shown here is derived from an EMBL/GenBank/DDBJ whole genome shotgun (WGS) entry which is preliminary data.</text>
</comment>
<evidence type="ECO:0000313" key="2">
    <source>
        <dbReference type="EMBL" id="MFB9994794.1"/>
    </source>
</evidence>
<reference evidence="2 3" key="1">
    <citation type="submission" date="2024-09" db="EMBL/GenBank/DDBJ databases">
        <authorList>
            <person name="Sun Q."/>
            <person name="Mori K."/>
        </authorList>
    </citation>
    <scope>NUCLEOTIDE SEQUENCE [LARGE SCALE GENOMIC DNA]</scope>
    <source>
        <strain evidence="2 3">JCM 13503</strain>
    </source>
</reference>
<dbReference type="EMBL" id="JBHLYR010000066">
    <property type="protein sequence ID" value="MFB9994794.1"/>
    <property type="molecule type" value="Genomic_DNA"/>
</dbReference>
<evidence type="ECO:0000313" key="3">
    <source>
        <dbReference type="Proteomes" id="UP001589733"/>
    </source>
</evidence>
<gene>
    <name evidence="2" type="ORF">ACFFLM_22835</name>
</gene>
<name>A0ABV6B4W3_9DEIO</name>
<dbReference type="Proteomes" id="UP001589733">
    <property type="component" value="Unassembled WGS sequence"/>
</dbReference>
<proteinExistence type="predicted"/>
<protein>
    <submittedName>
        <fullName evidence="2">Uncharacterized protein</fullName>
    </submittedName>
</protein>
<accession>A0ABV6B4W3</accession>
<keyword evidence="3" id="KW-1185">Reference proteome</keyword>
<evidence type="ECO:0000256" key="1">
    <source>
        <dbReference type="SAM" id="MobiDB-lite"/>
    </source>
</evidence>
<dbReference type="RefSeq" id="WP_380016182.1">
    <property type="nucleotide sequence ID" value="NZ_JBHLYR010000066.1"/>
</dbReference>
<organism evidence="2 3">
    <name type="scientific">Deinococcus oregonensis</name>
    <dbReference type="NCBI Taxonomy" id="1805970"/>
    <lineage>
        <taxon>Bacteria</taxon>
        <taxon>Thermotogati</taxon>
        <taxon>Deinococcota</taxon>
        <taxon>Deinococci</taxon>
        <taxon>Deinococcales</taxon>
        <taxon>Deinococcaceae</taxon>
        <taxon>Deinococcus</taxon>
    </lineage>
</organism>
<sequence length="25" mass="2724">MGLAGLAGLRRQPEQRVLTSTNAQR</sequence>